<evidence type="ECO:0000256" key="7">
    <source>
        <dbReference type="ARBA" id="ARBA00022741"/>
    </source>
</evidence>
<dbReference type="GO" id="GO:0005886">
    <property type="term" value="C:plasma membrane"/>
    <property type="evidence" value="ECO:0007669"/>
    <property type="project" value="UniProtKB-SubCell"/>
</dbReference>
<keyword evidence="10" id="KW-1133">Transmembrane helix</keyword>
<keyword evidence="10" id="KW-0472">Membrane</keyword>
<accession>A0A383D952</accession>
<gene>
    <name evidence="13" type="ORF">METZ01_LOCUS493920</name>
</gene>
<dbReference type="PROSITE" id="PS50885">
    <property type="entry name" value="HAMP"/>
    <property type="match status" value="1"/>
</dbReference>
<dbReference type="Pfam" id="PF00512">
    <property type="entry name" value="HisKA"/>
    <property type="match status" value="1"/>
</dbReference>
<keyword evidence="7" id="KW-0547">Nucleotide-binding</keyword>
<keyword evidence="10" id="KW-0812">Transmembrane</keyword>
<protein>
    <recommendedName>
        <fullName evidence="3">histidine kinase</fullName>
        <ecNumber evidence="3">2.7.13.3</ecNumber>
    </recommendedName>
</protein>
<dbReference type="InterPro" id="IPR003660">
    <property type="entry name" value="HAMP_dom"/>
</dbReference>
<evidence type="ECO:0000256" key="5">
    <source>
        <dbReference type="ARBA" id="ARBA00022553"/>
    </source>
</evidence>
<dbReference type="CDD" id="cd00082">
    <property type="entry name" value="HisKA"/>
    <property type="match status" value="1"/>
</dbReference>
<dbReference type="Pfam" id="PF00672">
    <property type="entry name" value="HAMP"/>
    <property type="match status" value="1"/>
</dbReference>
<dbReference type="Gene3D" id="6.10.340.10">
    <property type="match status" value="1"/>
</dbReference>
<dbReference type="EC" id="2.7.13.3" evidence="3"/>
<dbReference type="PANTHER" id="PTHR44936:SF10">
    <property type="entry name" value="SENSOR PROTEIN RSTB"/>
    <property type="match status" value="1"/>
</dbReference>
<sequence length="236" mass="27041">SLTGWIWGVVLAMAILFWIFLTYLALRWVLQPIHWLSGGVEALASGNLEHRVRSDRKDELGKLTRGFNRMAERISTMLAARKQLLLDVSHELRSPMTRMKVALEMMPADALRKTLEEDLRMLESMVREILETARLESKNGRLNLQQLDLVELGINFLKKYSKGRHEILLKESPKKLMIQADPEQITIVLENLLNNARRFSDEGSNPVEVKINEYENKAVLSVRDHGIGIPADELTM</sequence>
<dbReference type="SUPFAM" id="SSF47384">
    <property type="entry name" value="Homodimeric domain of signal transducing histidine kinase"/>
    <property type="match status" value="1"/>
</dbReference>
<reference evidence="13" key="1">
    <citation type="submission" date="2018-05" db="EMBL/GenBank/DDBJ databases">
        <authorList>
            <person name="Lanie J.A."/>
            <person name="Ng W.-L."/>
            <person name="Kazmierczak K.M."/>
            <person name="Andrzejewski T.M."/>
            <person name="Davidsen T.M."/>
            <person name="Wayne K.J."/>
            <person name="Tettelin H."/>
            <person name="Glass J.I."/>
            <person name="Rusch D."/>
            <person name="Podicherti R."/>
            <person name="Tsui H.-C.T."/>
            <person name="Winkler M.E."/>
        </authorList>
    </citation>
    <scope>NUCLEOTIDE SEQUENCE</scope>
</reference>
<evidence type="ECO:0000256" key="4">
    <source>
        <dbReference type="ARBA" id="ARBA00022475"/>
    </source>
</evidence>
<dbReference type="AlphaFoldDB" id="A0A383D952"/>
<dbReference type="GO" id="GO:0000155">
    <property type="term" value="F:phosphorelay sensor kinase activity"/>
    <property type="evidence" value="ECO:0007669"/>
    <property type="project" value="InterPro"/>
</dbReference>
<proteinExistence type="predicted"/>
<dbReference type="InterPro" id="IPR003661">
    <property type="entry name" value="HisK_dim/P_dom"/>
</dbReference>
<feature type="transmembrane region" description="Helical" evidence="10">
    <location>
        <begin position="6"/>
        <end position="26"/>
    </location>
</feature>
<dbReference type="InterPro" id="IPR036890">
    <property type="entry name" value="HATPase_C_sf"/>
</dbReference>
<dbReference type="Gene3D" id="1.10.287.130">
    <property type="match status" value="1"/>
</dbReference>
<evidence type="ECO:0000259" key="12">
    <source>
        <dbReference type="PROSITE" id="PS50885"/>
    </source>
</evidence>
<dbReference type="InterPro" id="IPR050980">
    <property type="entry name" value="2C_sensor_his_kinase"/>
</dbReference>
<dbReference type="SUPFAM" id="SSF55874">
    <property type="entry name" value="ATPase domain of HSP90 chaperone/DNA topoisomerase II/histidine kinase"/>
    <property type="match status" value="1"/>
</dbReference>
<dbReference type="PANTHER" id="PTHR44936">
    <property type="entry name" value="SENSOR PROTEIN CREC"/>
    <property type="match status" value="1"/>
</dbReference>
<dbReference type="EMBL" id="UINC01215404">
    <property type="protein sequence ID" value="SVE41066.1"/>
    <property type="molecule type" value="Genomic_DNA"/>
</dbReference>
<evidence type="ECO:0000256" key="6">
    <source>
        <dbReference type="ARBA" id="ARBA00022679"/>
    </source>
</evidence>
<dbReference type="InterPro" id="IPR005467">
    <property type="entry name" value="His_kinase_dom"/>
</dbReference>
<keyword evidence="9" id="KW-0067">ATP-binding</keyword>
<evidence type="ECO:0000256" key="10">
    <source>
        <dbReference type="SAM" id="Phobius"/>
    </source>
</evidence>
<dbReference type="SUPFAM" id="SSF158472">
    <property type="entry name" value="HAMP domain-like"/>
    <property type="match status" value="1"/>
</dbReference>
<dbReference type="CDD" id="cd06225">
    <property type="entry name" value="HAMP"/>
    <property type="match status" value="1"/>
</dbReference>
<dbReference type="Pfam" id="PF02518">
    <property type="entry name" value="HATPase_c"/>
    <property type="match status" value="1"/>
</dbReference>
<dbReference type="InterPro" id="IPR036097">
    <property type="entry name" value="HisK_dim/P_sf"/>
</dbReference>
<organism evidence="13">
    <name type="scientific">marine metagenome</name>
    <dbReference type="NCBI Taxonomy" id="408172"/>
    <lineage>
        <taxon>unclassified sequences</taxon>
        <taxon>metagenomes</taxon>
        <taxon>ecological metagenomes</taxon>
    </lineage>
</organism>
<evidence type="ECO:0000313" key="13">
    <source>
        <dbReference type="EMBL" id="SVE41066.1"/>
    </source>
</evidence>
<evidence type="ECO:0000256" key="9">
    <source>
        <dbReference type="ARBA" id="ARBA00022840"/>
    </source>
</evidence>
<dbReference type="SMART" id="SM00388">
    <property type="entry name" value="HisKA"/>
    <property type="match status" value="1"/>
</dbReference>
<keyword evidence="8" id="KW-0418">Kinase</keyword>
<dbReference type="PROSITE" id="PS50109">
    <property type="entry name" value="HIS_KIN"/>
    <property type="match status" value="1"/>
</dbReference>
<feature type="non-terminal residue" evidence="13">
    <location>
        <position position="1"/>
    </location>
</feature>
<evidence type="ECO:0000259" key="11">
    <source>
        <dbReference type="PROSITE" id="PS50109"/>
    </source>
</evidence>
<name>A0A383D952_9ZZZZ</name>
<dbReference type="InterPro" id="IPR003594">
    <property type="entry name" value="HATPase_dom"/>
</dbReference>
<keyword evidence="5" id="KW-0597">Phosphoprotein</keyword>
<evidence type="ECO:0000256" key="1">
    <source>
        <dbReference type="ARBA" id="ARBA00000085"/>
    </source>
</evidence>
<evidence type="ECO:0000256" key="3">
    <source>
        <dbReference type="ARBA" id="ARBA00012438"/>
    </source>
</evidence>
<dbReference type="GO" id="GO:0005524">
    <property type="term" value="F:ATP binding"/>
    <property type="evidence" value="ECO:0007669"/>
    <property type="project" value="UniProtKB-KW"/>
</dbReference>
<evidence type="ECO:0000256" key="8">
    <source>
        <dbReference type="ARBA" id="ARBA00022777"/>
    </source>
</evidence>
<feature type="domain" description="Histidine kinase" evidence="11">
    <location>
        <begin position="87"/>
        <end position="236"/>
    </location>
</feature>
<feature type="domain" description="HAMP" evidence="12">
    <location>
        <begin position="27"/>
        <end position="79"/>
    </location>
</feature>
<dbReference type="SMART" id="SM00304">
    <property type="entry name" value="HAMP"/>
    <property type="match status" value="1"/>
</dbReference>
<comment type="catalytic activity">
    <reaction evidence="1">
        <text>ATP + protein L-histidine = ADP + protein N-phospho-L-histidine.</text>
        <dbReference type="EC" id="2.7.13.3"/>
    </reaction>
</comment>
<dbReference type="Gene3D" id="3.30.565.10">
    <property type="entry name" value="Histidine kinase-like ATPase, C-terminal domain"/>
    <property type="match status" value="1"/>
</dbReference>
<evidence type="ECO:0000256" key="2">
    <source>
        <dbReference type="ARBA" id="ARBA00004651"/>
    </source>
</evidence>
<comment type="subcellular location">
    <subcellularLocation>
        <location evidence="2">Cell membrane</location>
        <topology evidence="2">Multi-pass membrane protein</topology>
    </subcellularLocation>
</comment>
<feature type="non-terminal residue" evidence="13">
    <location>
        <position position="236"/>
    </location>
</feature>
<keyword evidence="4" id="KW-1003">Cell membrane</keyword>
<keyword evidence="6" id="KW-0808">Transferase</keyword>